<dbReference type="eggNOG" id="ENOG5030XVU">
    <property type="taxonomic scope" value="Bacteria"/>
</dbReference>
<reference evidence="2" key="2">
    <citation type="submission" date="2011-04" db="EMBL/GenBank/DDBJ databases">
        <title>The complete genome of chromosome of Treponema succinifaciens DSM 2489.</title>
        <authorList>
            <person name="Lucas S."/>
            <person name="Copeland A."/>
            <person name="Lapidus A."/>
            <person name="Bruce D."/>
            <person name="Goodwin L."/>
            <person name="Pitluck S."/>
            <person name="Peters L."/>
            <person name="Kyrpides N."/>
            <person name="Mavromatis K."/>
            <person name="Ivanova N."/>
            <person name="Ovchinnikova G."/>
            <person name="Teshima H."/>
            <person name="Detter J.C."/>
            <person name="Tapia R."/>
            <person name="Han C."/>
            <person name="Land M."/>
            <person name="Hauser L."/>
            <person name="Markowitz V."/>
            <person name="Cheng J.-F."/>
            <person name="Hugenholtz P."/>
            <person name="Woyke T."/>
            <person name="Wu D."/>
            <person name="Gronow S."/>
            <person name="Wellnitz S."/>
            <person name="Brambilla E."/>
            <person name="Klenk H.-P."/>
            <person name="Eisen J.A."/>
        </authorList>
    </citation>
    <scope>NUCLEOTIDE SEQUENCE [LARGE SCALE GENOMIC DNA]</scope>
    <source>
        <strain evidence="2">ATCC 33096 / DSM 2489 / 6091</strain>
    </source>
</reference>
<evidence type="ECO:0000313" key="1">
    <source>
        <dbReference type="EMBL" id="AEB13214.1"/>
    </source>
</evidence>
<organism evidence="1 2">
    <name type="scientific">Treponema succinifaciens (strain ATCC 33096 / DSM 2489 / 6091)</name>
    <dbReference type="NCBI Taxonomy" id="869209"/>
    <lineage>
        <taxon>Bacteria</taxon>
        <taxon>Pseudomonadati</taxon>
        <taxon>Spirochaetota</taxon>
        <taxon>Spirochaetia</taxon>
        <taxon>Spirochaetales</taxon>
        <taxon>Treponemataceae</taxon>
        <taxon>Treponema</taxon>
    </lineage>
</organism>
<gene>
    <name evidence="1" type="ordered locus">Tresu_0253</name>
</gene>
<dbReference type="RefSeq" id="WP_013700525.1">
    <property type="nucleotide sequence ID" value="NC_015385.1"/>
</dbReference>
<reference evidence="1 2" key="1">
    <citation type="journal article" date="2011" name="Stand. Genomic Sci.">
        <title>Complete genome sequence of Treponema succinifaciens type strain (6091).</title>
        <authorList>
            <person name="Han C."/>
            <person name="Gronow S."/>
            <person name="Teshima H."/>
            <person name="Lapidus A."/>
            <person name="Nolan M."/>
            <person name="Lucas S."/>
            <person name="Hammon N."/>
            <person name="Deshpande S."/>
            <person name="Cheng J.F."/>
            <person name="Zeytun A."/>
            <person name="Tapia R."/>
            <person name="Goodwin L."/>
            <person name="Pitluck S."/>
            <person name="Liolios K."/>
            <person name="Pagani I."/>
            <person name="Ivanova N."/>
            <person name="Mavromatis K."/>
            <person name="Mikhailova N."/>
            <person name="Huntemann M."/>
            <person name="Pati A."/>
            <person name="Chen A."/>
            <person name="Palaniappan K."/>
            <person name="Land M."/>
            <person name="Hauser L."/>
            <person name="Brambilla E.M."/>
            <person name="Rohde M."/>
            <person name="Goker M."/>
            <person name="Woyke T."/>
            <person name="Bristow J."/>
            <person name="Eisen J.A."/>
            <person name="Markowitz V."/>
            <person name="Hugenholtz P."/>
            <person name="Kyrpides N.C."/>
            <person name="Klenk H.P."/>
            <person name="Detter J.C."/>
        </authorList>
    </citation>
    <scope>NUCLEOTIDE SEQUENCE [LARGE SCALE GENOMIC DNA]</scope>
    <source>
        <strain evidence="2">ATCC 33096 / DSM 2489 / 6091</strain>
    </source>
</reference>
<accession>F2NUC1</accession>
<dbReference type="STRING" id="869209.Tresu_0253"/>
<keyword evidence="2" id="KW-1185">Reference proteome</keyword>
<dbReference type="AlphaFoldDB" id="F2NUC1"/>
<protein>
    <submittedName>
        <fullName evidence="1">Uncharacterized protein</fullName>
    </submittedName>
</protein>
<evidence type="ECO:0000313" key="2">
    <source>
        <dbReference type="Proteomes" id="UP000006852"/>
    </source>
</evidence>
<proteinExistence type="predicted"/>
<dbReference type="EMBL" id="CP002631">
    <property type="protein sequence ID" value="AEB13214.1"/>
    <property type="molecule type" value="Genomic_DNA"/>
</dbReference>
<dbReference type="Proteomes" id="UP000006852">
    <property type="component" value="Chromosome"/>
</dbReference>
<dbReference type="HOGENOM" id="CLU_1694726_0_0_12"/>
<dbReference type="GeneID" id="302997486"/>
<dbReference type="KEGG" id="tsu:Tresu_0253"/>
<sequence length="158" mass="18778">MNILFRKISLGILILFIFSSYCYSENEKKFLNNFFDGDEYQIQHVLICGNDMNLAIKYKDSSRFIVEKAIIYQLEKNTIIPHIKFTKDKIEIKNEAVFSSNIKGKDFYGWKIKITEKSGFIRTTYYCENGKNIADGISLFWDKNRNTFIKYEIDRSQW</sequence>
<name>F2NUC1_TRES6</name>